<dbReference type="Proteomes" id="UP000315115">
    <property type="component" value="Chromosome 1"/>
</dbReference>
<evidence type="ECO:0008006" key="3">
    <source>
        <dbReference type="Google" id="ProtNLM"/>
    </source>
</evidence>
<dbReference type="AlphaFoldDB" id="A0A510I223"/>
<dbReference type="CDD" id="cd04647">
    <property type="entry name" value="LbH_MAT_like"/>
    <property type="match status" value="1"/>
</dbReference>
<evidence type="ECO:0000313" key="2">
    <source>
        <dbReference type="Proteomes" id="UP000315115"/>
    </source>
</evidence>
<dbReference type="PANTHER" id="PTHR23416">
    <property type="entry name" value="SIALIC ACID SYNTHASE-RELATED"/>
    <property type="match status" value="1"/>
</dbReference>
<dbReference type="InterPro" id="IPR011004">
    <property type="entry name" value="Trimer_LpxA-like_sf"/>
</dbReference>
<dbReference type="EMBL" id="AP019798">
    <property type="protein sequence ID" value="BBL87589.1"/>
    <property type="molecule type" value="Genomic_DNA"/>
</dbReference>
<protein>
    <recommendedName>
        <fullName evidence="3">Acyltransferase</fullName>
    </recommendedName>
</protein>
<evidence type="ECO:0000313" key="1">
    <source>
        <dbReference type="EMBL" id="BBL87589.1"/>
    </source>
</evidence>
<reference evidence="2" key="1">
    <citation type="submission" date="2019-07" db="EMBL/GenBank/DDBJ databases">
        <title>Complete Genome Sequences of Vibrion rotiferianus strain AM7.</title>
        <authorList>
            <person name="Miyazaki K."/>
            <person name="Wiseschart A."/>
            <person name="Pootanakit K."/>
            <person name="Ishimori K."/>
            <person name="Kitahara K."/>
        </authorList>
    </citation>
    <scope>NUCLEOTIDE SEQUENCE [LARGE SCALE GENOMIC DNA]</scope>
    <source>
        <strain evidence="2">AM7</strain>
    </source>
</reference>
<organism evidence="1 2">
    <name type="scientific">Vibrio rotiferianus</name>
    <dbReference type="NCBI Taxonomy" id="190895"/>
    <lineage>
        <taxon>Bacteria</taxon>
        <taxon>Pseudomonadati</taxon>
        <taxon>Pseudomonadota</taxon>
        <taxon>Gammaproteobacteria</taxon>
        <taxon>Vibrionales</taxon>
        <taxon>Vibrionaceae</taxon>
        <taxon>Vibrio</taxon>
    </lineage>
</organism>
<dbReference type="InterPro" id="IPR051159">
    <property type="entry name" value="Hexapeptide_acetyltransf"/>
</dbReference>
<dbReference type="RefSeq" id="WP_143691781.1">
    <property type="nucleotide sequence ID" value="NZ_AP019798.1"/>
</dbReference>
<sequence>MKKVISYLYKLWLQAKFRNNLMIAPDVIIPLDTVFIIDSSSRINIQSGCILRSGVELRATNNSTLNLNSKVKIDKIVRIIATNKANVDIGEECRIGLGTVINGGGNINIGEKTLISGYVYLQSSMHDYTKDSDIIDSGYKYGDINIGRGSWLGVHSVVFPNVELGERTIVGSNAVVTKSSERESVLVGIPAKRVK</sequence>
<gene>
    <name evidence="1" type="ORF">VroAM7_02420</name>
</gene>
<name>A0A510I223_9VIBR</name>
<accession>A0A510I223</accession>
<dbReference type="Gene3D" id="2.160.10.10">
    <property type="entry name" value="Hexapeptide repeat proteins"/>
    <property type="match status" value="1"/>
</dbReference>
<proteinExistence type="predicted"/>
<dbReference type="SUPFAM" id="SSF51161">
    <property type="entry name" value="Trimeric LpxA-like enzymes"/>
    <property type="match status" value="1"/>
</dbReference>